<dbReference type="SMART" id="SM00479">
    <property type="entry name" value="EXOIII"/>
    <property type="match status" value="1"/>
</dbReference>
<keyword evidence="2" id="KW-0378">Hydrolase</keyword>
<keyword evidence="3" id="KW-0269">Exonuclease</keyword>
<dbReference type="Pfam" id="PF00929">
    <property type="entry name" value="RNase_T"/>
    <property type="match status" value="1"/>
</dbReference>
<dbReference type="Proteomes" id="UP000237466">
    <property type="component" value="Unassembled WGS sequence"/>
</dbReference>
<evidence type="ECO:0000256" key="3">
    <source>
        <dbReference type="ARBA" id="ARBA00022839"/>
    </source>
</evidence>
<sequence length="308" mass="34932">MTPQISNKGLLKLAMSETKDSFEQSLADACRNSEAYGVTRLRDQFGVKPAPNQKPHKFVKSPYSNRSNPIYLVSGCIPIRRFKEKELQKLTERQIRGRKLSGLKAKRRSRWYKASKLLAEFIENRDVLVLDTETTCVSNDAQVIELSIMDRHGNEVFYQRYSPTVPISEGAFNANGISLSELEECPSWDTRSDEVKNLLCSRPVLIFNSKFDLRLIKQSCIAFGCDELWVDNVESMCLMYKAAEIYGATNKYGSISLKNAVAAAGIEWQGKAHTATVDTRMTIALLDEMVRKHHALDQEIQKIENNKI</sequence>
<dbReference type="InterPro" id="IPR036397">
    <property type="entry name" value="RNaseH_sf"/>
</dbReference>
<dbReference type="PANTHER" id="PTHR30231">
    <property type="entry name" value="DNA POLYMERASE III SUBUNIT EPSILON"/>
    <property type="match status" value="1"/>
</dbReference>
<dbReference type="AlphaFoldDB" id="A0A2S3R1L2"/>
<dbReference type="CDD" id="cd06127">
    <property type="entry name" value="DEDDh"/>
    <property type="match status" value="1"/>
</dbReference>
<reference evidence="5 6" key="1">
    <citation type="journal article" date="2018" name="Front. Microbiol.">
        <title>Phylogeny of Vibrio vulnificus from the Analysis of the Core-Genome: Implications for Intra-Species Taxonomy.</title>
        <authorList>
            <person name="Roig F.J."/>
            <person name="Gonzalez-Candelas F."/>
            <person name="Sanjuan E."/>
            <person name="Fouz B."/>
            <person name="Feil E.J."/>
            <person name="Llorens C."/>
            <person name="Baker-Austin C."/>
            <person name="Oliver J.D."/>
            <person name="Danin-Poleg Y."/>
            <person name="Gibas C.J."/>
            <person name="Kashi Y."/>
            <person name="Gulig P.A."/>
            <person name="Morrison S.S."/>
            <person name="Amaro C."/>
        </authorList>
    </citation>
    <scope>NUCLEOTIDE SEQUENCE [LARGE SCALE GENOMIC DNA]</scope>
    <source>
        <strain evidence="5 6">CECT4608</strain>
    </source>
</reference>
<evidence type="ECO:0000259" key="4">
    <source>
        <dbReference type="SMART" id="SM00479"/>
    </source>
</evidence>
<dbReference type="PANTHER" id="PTHR30231:SF4">
    <property type="entry name" value="PROTEIN NEN2"/>
    <property type="match status" value="1"/>
</dbReference>
<feature type="domain" description="Exonuclease" evidence="4">
    <location>
        <begin position="126"/>
        <end position="295"/>
    </location>
</feature>
<evidence type="ECO:0000256" key="1">
    <source>
        <dbReference type="ARBA" id="ARBA00022722"/>
    </source>
</evidence>
<name>A0A2S3R1L2_VIBVL</name>
<dbReference type="InterPro" id="IPR013520">
    <property type="entry name" value="Ribonucl_H"/>
</dbReference>
<evidence type="ECO:0000313" key="6">
    <source>
        <dbReference type="Proteomes" id="UP000237466"/>
    </source>
</evidence>
<dbReference type="EMBL" id="PDGH01000101">
    <property type="protein sequence ID" value="POB46999.1"/>
    <property type="molecule type" value="Genomic_DNA"/>
</dbReference>
<dbReference type="GO" id="GO:0006259">
    <property type="term" value="P:DNA metabolic process"/>
    <property type="evidence" value="ECO:0007669"/>
    <property type="project" value="UniProtKB-ARBA"/>
</dbReference>
<dbReference type="Gene3D" id="3.30.420.10">
    <property type="entry name" value="Ribonuclease H-like superfamily/Ribonuclease H"/>
    <property type="match status" value="1"/>
</dbReference>
<gene>
    <name evidence="5" type="ORF">CRN52_13050</name>
</gene>
<dbReference type="SUPFAM" id="SSF53098">
    <property type="entry name" value="Ribonuclease H-like"/>
    <property type="match status" value="1"/>
</dbReference>
<protein>
    <submittedName>
        <fullName evidence="5">DNA polymerase III subunit epsilon</fullName>
    </submittedName>
</protein>
<comment type="caution">
    <text evidence="5">The sequence shown here is derived from an EMBL/GenBank/DDBJ whole genome shotgun (WGS) entry which is preliminary data.</text>
</comment>
<evidence type="ECO:0000313" key="5">
    <source>
        <dbReference type="EMBL" id="POB46999.1"/>
    </source>
</evidence>
<dbReference type="InterPro" id="IPR012337">
    <property type="entry name" value="RNaseH-like_sf"/>
</dbReference>
<dbReference type="GO" id="GO:0003676">
    <property type="term" value="F:nucleic acid binding"/>
    <property type="evidence" value="ECO:0007669"/>
    <property type="project" value="InterPro"/>
</dbReference>
<accession>A0A2S3R1L2</accession>
<keyword evidence="1" id="KW-0540">Nuclease</keyword>
<proteinExistence type="predicted"/>
<dbReference type="GO" id="GO:0008408">
    <property type="term" value="F:3'-5' exonuclease activity"/>
    <property type="evidence" value="ECO:0007669"/>
    <property type="project" value="TreeGrafter"/>
</dbReference>
<evidence type="ECO:0000256" key="2">
    <source>
        <dbReference type="ARBA" id="ARBA00022801"/>
    </source>
</evidence>
<organism evidence="5 6">
    <name type="scientific">Vibrio vulnificus</name>
    <dbReference type="NCBI Taxonomy" id="672"/>
    <lineage>
        <taxon>Bacteria</taxon>
        <taxon>Pseudomonadati</taxon>
        <taxon>Pseudomonadota</taxon>
        <taxon>Gammaproteobacteria</taxon>
        <taxon>Vibrionales</taxon>
        <taxon>Vibrionaceae</taxon>
        <taxon>Vibrio</taxon>
    </lineage>
</organism>